<reference evidence="3" key="1">
    <citation type="submission" date="2016-10" db="EMBL/GenBank/DDBJ databases">
        <authorList>
            <person name="Varghese N."/>
            <person name="Submissions S."/>
        </authorList>
    </citation>
    <scope>NUCLEOTIDE SEQUENCE [LARGE SCALE GENOMIC DNA]</scope>
    <source>
        <strain evidence="3">CGMCC 1.12041</strain>
    </source>
</reference>
<dbReference type="Pfam" id="PF13946">
    <property type="entry name" value="DUF4214"/>
    <property type="match status" value="1"/>
</dbReference>
<dbReference type="STRING" id="1164594.SAMN05216204_1413"/>
<organism evidence="2 3">
    <name type="scientific">Massilia yuzhufengensis</name>
    <dbReference type="NCBI Taxonomy" id="1164594"/>
    <lineage>
        <taxon>Bacteria</taxon>
        <taxon>Pseudomonadati</taxon>
        <taxon>Pseudomonadota</taxon>
        <taxon>Betaproteobacteria</taxon>
        <taxon>Burkholderiales</taxon>
        <taxon>Oxalobacteraceae</taxon>
        <taxon>Telluria group</taxon>
        <taxon>Massilia</taxon>
    </lineage>
</organism>
<protein>
    <recommendedName>
        <fullName evidence="1">DUF4214 domain-containing protein</fullName>
    </recommendedName>
</protein>
<proteinExistence type="predicted"/>
<dbReference type="EMBL" id="FOLD01000041">
    <property type="protein sequence ID" value="SFD85072.1"/>
    <property type="molecule type" value="Genomic_DNA"/>
</dbReference>
<name>A0A1I1VPQ6_9BURK</name>
<keyword evidence="3" id="KW-1185">Reference proteome</keyword>
<evidence type="ECO:0000259" key="1">
    <source>
        <dbReference type="Pfam" id="PF13946"/>
    </source>
</evidence>
<sequence>MATDYVNEVQKLYVAYFSRPADPGGLTFWANRLQTNPNGYQNIALAFSSSAEYQATYGNMDNRAVVAEVYENLFGRVGEAAGIDYWTNAWNNGSINIGNVVTGIAAGAQNNDRIAYNAKVGVSTLFTNRIDTNAEIAAYQGVKTQIAVDYIAKVNSFATGATYSDLGLIDAEVARIVGTPTGISYDDMELV</sequence>
<dbReference type="OrthoDB" id="8749115at2"/>
<dbReference type="Proteomes" id="UP000198639">
    <property type="component" value="Unassembled WGS sequence"/>
</dbReference>
<feature type="domain" description="DUF4214" evidence="1">
    <location>
        <begin position="44"/>
        <end position="110"/>
    </location>
</feature>
<dbReference type="InterPro" id="IPR025282">
    <property type="entry name" value="DUF4214"/>
</dbReference>
<accession>A0A1I1VPQ6</accession>
<evidence type="ECO:0000313" key="2">
    <source>
        <dbReference type="EMBL" id="SFD85072.1"/>
    </source>
</evidence>
<dbReference type="RefSeq" id="WP_091876919.1">
    <property type="nucleotide sequence ID" value="NZ_FOLD01000041.1"/>
</dbReference>
<dbReference type="AlphaFoldDB" id="A0A1I1VPQ6"/>
<dbReference type="Gene3D" id="1.10.3130.20">
    <property type="entry name" value="Phycobilisome linker domain"/>
    <property type="match status" value="1"/>
</dbReference>
<dbReference type="InterPro" id="IPR038255">
    <property type="entry name" value="PBS_linker_sf"/>
</dbReference>
<gene>
    <name evidence="2" type="ORF">SAMN05216204_1413</name>
</gene>
<evidence type="ECO:0000313" key="3">
    <source>
        <dbReference type="Proteomes" id="UP000198639"/>
    </source>
</evidence>